<evidence type="ECO:0000313" key="3">
    <source>
        <dbReference type="EMBL" id="CAB5219852.1"/>
    </source>
</evidence>
<evidence type="ECO:0000313" key="1">
    <source>
        <dbReference type="EMBL" id="CAB4122500.1"/>
    </source>
</evidence>
<evidence type="ECO:0000313" key="2">
    <source>
        <dbReference type="EMBL" id="CAB4124436.1"/>
    </source>
</evidence>
<reference evidence="1" key="1">
    <citation type="submission" date="2020-04" db="EMBL/GenBank/DDBJ databases">
        <authorList>
            <person name="Chiriac C."/>
            <person name="Salcher M."/>
            <person name="Ghai R."/>
            <person name="Kavagutti S V."/>
        </authorList>
    </citation>
    <scope>NUCLEOTIDE SEQUENCE</scope>
</reference>
<dbReference type="EMBL" id="LR796190">
    <property type="protein sequence ID" value="CAB4124436.1"/>
    <property type="molecule type" value="Genomic_DNA"/>
</dbReference>
<name>A0A6J5KR16_9CAUD</name>
<gene>
    <name evidence="3" type="ORF">UFOVP234_47</name>
    <name evidence="1" type="ORF">UFOVP35_25</name>
    <name evidence="2" type="ORF">UFOVP52_22</name>
</gene>
<protein>
    <submittedName>
        <fullName evidence="1">Uncharacterized protein</fullName>
    </submittedName>
</protein>
<accession>A0A6J5KR16</accession>
<sequence>MILYIEIENGLPKNHPAFEENLLQAFPAIPLTWEKFVRVERPIFTNVGYKVVVGDNPTYEKVDGVWTDVWALRDMTAEEKAAKQQKVKDRWAALPQRDNFSDWIFNEETVKYEPPIPRPTDREVIWSGANNGWVDRPQKPDDGKEYKIDFYTSTWVPVTP</sequence>
<dbReference type="EMBL" id="LR796166">
    <property type="protein sequence ID" value="CAB4122500.1"/>
    <property type="molecule type" value="Genomic_DNA"/>
</dbReference>
<dbReference type="EMBL" id="LR798280">
    <property type="protein sequence ID" value="CAB5219852.1"/>
    <property type="molecule type" value="Genomic_DNA"/>
</dbReference>
<proteinExistence type="predicted"/>
<organism evidence="1">
    <name type="scientific">uncultured Caudovirales phage</name>
    <dbReference type="NCBI Taxonomy" id="2100421"/>
    <lineage>
        <taxon>Viruses</taxon>
        <taxon>Duplodnaviria</taxon>
        <taxon>Heunggongvirae</taxon>
        <taxon>Uroviricota</taxon>
        <taxon>Caudoviricetes</taxon>
        <taxon>Peduoviridae</taxon>
        <taxon>Maltschvirus</taxon>
        <taxon>Maltschvirus maltsch</taxon>
    </lineage>
</organism>